<evidence type="ECO:0000313" key="3">
    <source>
        <dbReference type="EMBL" id="STP17785.1"/>
    </source>
</evidence>
<reference evidence="1 4" key="1">
    <citation type="submission" date="2016-11" db="EMBL/GenBank/DDBJ databases">
        <title>Draft genome sequences of five Shigatoxin-producing Escherichia coli isolates harboring the new recently described Subtilase cytotoxin allelic variant subAB2-3.</title>
        <authorList>
            <person name="Tasara T."/>
            <person name="Fierz L."/>
            <person name="Klumpp J."/>
            <person name="Schmidt H."/>
            <person name="Stephan R."/>
        </authorList>
    </citation>
    <scope>NUCLEOTIDE SEQUENCE [LARGE SCALE GENOMIC DNA]</scope>
    <source>
        <strain evidence="1 4">453</strain>
    </source>
</reference>
<evidence type="ECO:0000313" key="6">
    <source>
        <dbReference type="Proteomes" id="UP000254503"/>
    </source>
</evidence>
<evidence type="ECO:0000313" key="4">
    <source>
        <dbReference type="Proteomes" id="UP000186595"/>
    </source>
</evidence>
<evidence type="ECO:0000313" key="5">
    <source>
        <dbReference type="Proteomes" id="UP000254181"/>
    </source>
</evidence>
<evidence type="ECO:0000313" key="2">
    <source>
        <dbReference type="EMBL" id="STJ57274.1"/>
    </source>
</evidence>
<evidence type="ECO:0000313" key="1">
    <source>
        <dbReference type="EMBL" id="OKB73844.1"/>
    </source>
</evidence>
<reference evidence="5 6" key="2">
    <citation type="submission" date="2018-06" db="EMBL/GenBank/DDBJ databases">
        <authorList>
            <consortium name="Pathogen Informatics"/>
            <person name="Doyle S."/>
        </authorList>
    </citation>
    <scope>NUCLEOTIDE SEQUENCE [LARGE SCALE GENOMIC DNA]</scope>
    <source>
        <strain evidence="2 6">NCTC9045</strain>
        <strain evidence="3 5">NCTC9075</strain>
    </source>
</reference>
<dbReference type="Proteomes" id="UP000186595">
    <property type="component" value="Unassembled WGS sequence"/>
</dbReference>
<dbReference type="AlphaFoldDB" id="A0A153I4R4"/>
<dbReference type="EMBL" id="UGEM01000004">
    <property type="protein sequence ID" value="STP17785.1"/>
    <property type="molecule type" value="Genomic_DNA"/>
</dbReference>
<dbReference type="Proteomes" id="UP000254181">
    <property type="component" value="Unassembled WGS sequence"/>
</dbReference>
<sequence>MFRHPENEYDQMTSDAAVDEALLINEYIFTEAGLHTG</sequence>
<dbReference type="EMBL" id="MPGR01000001">
    <property type="protein sequence ID" value="OKB73844.1"/>
    <property type="molecule type" value="Genomic_DNA"/>
</dbReference>
<accession>A0A153I4R4</accession>
<name>A0A153I4R4_ECOLX</name>
<dbReference type="EMBL" id="UGDD01000002">
    <property type="protein sequence ID" value="STJ57274.1"/>
    <property type="molecule type" value="Genomic_DNA"/>
</dbReference>
<organism evidence="3 5">
    <name type="scientific">Escherichia coli</name>
    <dbReference type="NCBI Taxonomy" id="562"/>
    <lineage>
        <taxon>Bacteria</taxon>
        <taxon>Pseudomonadati</taxon>
        <taxon>Pseudomonadota</taxon>
        <taxon>Gammaproteobacteria</taxon>
        <taxon>Enterobacterales</taxon>
        <taxon>Enterobacteriaceae</taxon>
        <taxon>Escherichia</taxon>
    </lineage>
</organism>
<gene>
    <name evidence="1" type="ORF">BMT50_14130</name>
    <name evidence="2" type="ORF">NCTC9045_05290</name>
    <name evidence="3" type="ORF">NCTC9075_01217</name>
</gene>
<protein>
    <submittedName>
        <fullName evidence="3">Uncharacterized protein</fullName>
    </submittedName>
</protein>
<dbReference type="Proteomes" id="UP000254503">
    <property type="component" value="Unassembled WGS sequence"/>
</dbReference>
<proteinExistence type="predicted"/>